<dbReference type="CDD" id="cd02248">
    <property type="entry name" value="Peptidase_C1A"/>
    <property type="match status" value="1"/>
</dbReference>
<accession>A0AAU9SAU7</accession>
<feature type="domain" description="Cathepsin propeptide inhibitor" evidence="8">
    <location>
        <begin position="35"/>
        <end position="92"/>
    </location>
</feature>
<dbReference type="InterPro" id="IPR039417">
    <property type="entry name" value="Peptidase_C1A_papain-like"/>
</dbReference>
<keyword evidence="2" id="KW-0645">Protease</keyword>
<dbReference type="AlphaFoldDB" id="A0AAU9SAU7"/>
<feature type="signal peptide" evidence="6">
    <location>
        <begin position="1"/>
        <end position="20"/>
    </location>
</feature>
<dbReference type="PROSITE" id="PS00640">
    <property type="entry name" value="THIOL_PROTEASE_ASN"/>
    <property type="match status" value="1"/>
</dbReference>
<keyword evidence="4" id="KW-0788">Thiol protease</keyword>
<protein>
    <submittedName>
        <fullName evidence="9">Uncharacterized protein</fullName>
    </submittedName>
</protein>
<gene>
    <name evidence="9" type="ORF">TAV2_LOCUS12456</name>
</gene>
<dbReference type="InterPro" id="IPR000668">
    <property type="entry name" value="Peptidase_C1A_C"/>
</dbReference>
<dbReference type="InterPro" id="IPR025660">
    <property type="entry name" value="Pept_his_AS"/>
</dbReference>
<name>A0AAU9SAU7_THLAR</name>
<dbReference type="InterPro" id="IPR013128">
    <property type="entry name" value="Peptidase_C1A"/>
</dbReference>
<feature type="domain" description="Peptidase C1A papain C-terminal" evidence="7">
    <location>
        <begin position="52"/>
        <end position="250"/>
    </location>
</feature>
<dbReference type="InterPro" id="IPR038765">
    <property type="entry name" value="Papain-like_cys_pep_sf"/>
</dbReference>
<dbReference type="Pfam" id="PF00112">
    <property type="entry name" value="Peptidase_C1"/>
    <property type="match status" value="1"/>
</dbReference>
<evidence type="ECO:0000256" key="5">
    <source>
        <dbReference type="ARBA" id="ARBA00023157"/>
    </source>
</evidence>
<dbReference type="SMART" id="SM00645">
    <property type="entry name" value="Pept_C1"/>
    <property type="match status" value="1"/>
</dbReference>
<evidence type="ECO:0000256" key="4">
    <source>
        <dbReference type="ARBA" id="ARBA00022807"/>
    </source>
</evidence>
<feature type="chain" id="PRO_5043762397" evidence="6">
    <location>
        <begin position="21"/>
        <end position="251"/>
    </location>
</feature>
<keyword evidence="10" id="KW-1185">Reference proteome</keyword>
<proteinExistence type="inferred from homology"/>
<dbReference type="GO" id="GO:0006508">
    <property type="term" value="P:proteolysis"/>
    <property type="evidence" value="ECO:0007669"/>
    <property type="project" value="UniProtKB-KW"/>
</dbReference>
<keyword evidence="3" id="KW-0378">Hydrolase</keyword>
<dbReference type="EMBL" id="OU466860">
    <property type="protein sequence ID" value="CAH2060960.1"/>
    <property type="molecule type" value="Genomic_DNA"/>
</dbReference>
<reference evidence="9 10" key="1">
    <citation type="submission" date="2022-03" db="EMBL/GenBank/DDBJ databases">
        <authorList>
            <person name="Nunn A."/>
            <person name="Chopra R."/>
            <person name="Nunn A."/>
            <person name="Contreras Garrido A."/>
        </authorList>
    </citation>
    <scope>NUCLEOTIDE SEQUENCE [LARGE SCALE GENOMIC DNA]</scope>
</reference>
<evidence type="ECO:0000256" key="2">
    <source>
        <dbReference type="ARBA" id="ARBA00022670"/>
    </source>
</evidence>
<dbReference type="InterPro" id="IPR010916">
    <property type="entry name" value="TonB_box_CS"/>
</dbReference>
<dbReference type="PANTHER" id="PTHR12411">
    <property type="entry name" value="CYSTEINE PROTEASE FAMILY C1-RELATED"/>
    <property type="match status" value="1"/>
</dbReference>
<evidence type="ECO:0000256" key="3">
    <source>
        <dbReference type="ARBA" id="ARBA00022801"/>
    </source>
</evidence>
<dbReference type="Gene3D" id="3.90.70.10">
    <property type="entry name" value="Cysteine proteinases"/>
    <property type="match status" value="2"/>
</dbReference>
<dbReference type="InterPro" id="IPR025661">
    <property type="entry name" value="Pept_asp_AS"/>
</dbReference>
<comment type="similarity">
    <text evidence="1">Belongs to the peptidase C1 family.</text>
</comment>
<dbReference type="SUPFAM" id="SSF54001">
    <property type="entry name" value="Cysteine proteinases"/>
    <property type="match status" value="1"/>
</dbReference>
<evidence type="ECO:0000313" key="9">
    <source>
        <dbReference type="EMBL" id="CAH2060960.1"/>
    </source>
</evidence>
<evidence type="ECO:0000259" key="7">
    <source>
        <dbReference type="SMART" id="SM00645"/>
    </source>
</evidence>
<evidence type="ECO:0000256" key="6">
    <source>
        <dbReference type="SAM" id="SignalP"/>
    </source>
</evidence>
<dbReference type="Pfam" id="PF08246">
    <property type="entry name" value="Inhibitor_I29"/>
    <property type="match status" value="1"/>
</dbReference>
<organism evidence="9 10">
    <name type="scientific">Thlaspi arvense</name>
    <name type="common">Field penny-cress</name>
    <dbReference type="NCBI Taxonomy" id="13288"/>
    <lineage>
        <taxon>Eukaryota</taxon>
        <taxon>Viridiplantae</taxon>
        <taxon>Streptophyta</taxon>
        <taxon>Embryophyta</taxon>
        <taxon>Tracheophyta</taxon>
        <taxon>Spermatophyta</taxon>
        <taxon>Magnoliopsida</taxon>
        <taxon>eudicotyledons</taxon>
        <taxon>Gunneridae</taxon>
        <taxon>Pentapetalae</taxon>
        <taxon>rosids</taxon>
        <taxon>malvids</taxon>
        <taxon>Brassicales</taxon>
        <taxon>Brassicaceae</taxon>
        <taxon>Thlaspideae</taxon>
        <taxon>Thlaspi</taxon>
    </lineage>
</organism>
<evidence type="ECO:0000259" key="8">
    <source>
        <dbReference type="SMART" id="SM00848"/>
    </source>
</evidence>
<dbReference type="GO" id="GO:0008234">
    <property type="term" value="F:cysteine-type peptidase activity"/>
    <property type="evidence" value="ECO:0007669"/>
    <property type="project" value="UniProtKB-KW"/>
</dbReference>
<evidence type="ECO:0000256" key="1">
    <source>
        <dbReference type="ARBA" id="ARBA00008455"/>
    </source>
</evidence>
<dbReference type="PROSITE" id="PS00430">
    <property type="entry name" value="TONB_DEPENDENT_REC_1"/>
    <property type="match status" value="1"/>
</dbReference>
<evidence type="ECO:0000313" key="10">
    <source>
        <dbReference type="Proteomes" id="UP000836841"/>
    </source>
</evidence>
<dbReference type="SMART" id="SM00848">
    <property type="entry name" value="Inhibitor_I29"/>
    <property type="match status" value="1"/>
</dbReference>
<keyword evidence="6" id="KW-0732">Signal</keyword>
<dbReference type="PROSITE" id="PS00639">
    <property type="entry name" value="THIOL_PROTEASE_HIS"/>
    <property type="match status" value="1"/>
</dbReference>
<dbReference type="InterPro" id="IPR013201">
    <property type="entry name" value="Prot_inhib_I29"/>
</dbReference>
<sequence length="251" mass="27931">MASTIFLILTILLSSRTLEGTSRGDTFEVSATEKHEQWMARFQRVYSDESEKRNSFDVFKKNLEFVERFNMNKNKPYKLDVNDFSDLTDDEFRATHTGLVVPKGIIGSSTSESDKMMPFRYGNVSDAGESMDWRQQGAVTPVSGYETVPMNNEEALLRAVSQQPVSVGIEGIGDAFRHYSGGIFDGECGTDLHHAVTIVGYGVSEEGTKYWVVKNSWGQTWGEGGYMRIKRDVGAPEGMCGLAILGFYPLA</sequence>
<keyword evidence="5" id="KW-1015">Disulfide bond</keyword>
<dbReference type="Proteomes" id="UP000836841">
    <property type="component" value="Chromosome 4"/>
</dbReference>